<sequence>MIVHFPTKQDGCELLVDGAATVFSYAPNGIKAKITPWEHKISKWAGRQGESDSVRAYHFSGGFTELYKPLGLSLPSNDDFNSFAAHWYNIAKPFVWHRNEGAGFVVGGAVR</sequence>
<keyword evidence="2" id="KW-1185">Reference proteome</keyword>
<evidence type="ECO:0000313" key="1">
    <source>
        <dbReference type="EMBL" id="KIM56521.1"/>
    </source>
</evidence>
<dbReference type="OrthoDB" id="2685494at2759"/>
<dbReference type="AlphaFoldDB" id="A0A0C3DKC6"/>
<organism evidence="1 2">
    <name type="scientific">Scleroderma citrinum Foug A</name>
    <dbReference type="NCBI Taxonomy" id="1036808"/>
    <lineage>
        <taxon>Eukaryota</taxon>
        <taxon>Fungi</taxon>
        <taxon>Dikarya</taxon>
        <taxon>Basidiomycota</taxon>
        <taxon>Agaricomycotina</taxon>
        <taxon>Agaricomycetes</taxon>
        <taxon>Agaricomycetidae</taxon>
        <taxon>Boletales</taxon>
        <taxon>Sclerodermatineae</taxon>
        <taxon>Sclerodermataceae</taxon>
        <taxon>Scleroderma</taxon>
    </lineage>
</organism>
<dbReference type="InParanoid" id="A0A0C3DKC6"/>
<gene>
    <name evidence="1" type="ORF">SCLCIDRAFT_241216</name>
</gene>
<dbReference type="Proteomes" id="UP000053989">
    <property type="component" value="Unassembled WGS sequence"/>
</dbReference>
<evidence type="ECO:0000313" key="2">
    <source>
        <dbReference type="Proteomes" id="UP000053989"/>
    </source>
</evidence>
<name>A0A0C3DKC6_9AGAM</name>
<proteinExistence type="predicted"/>
<dbReference type="EMBL" id="KN822115">
    <property type="protein sequence ID" value="KIM56521.1"/>
    <property type="molecule type" value="Genomic_DNA"/>
</dbReference>
<reference evidence="1 2" key="1">
    <citation type="submission" date="2014-04" db="EMBL/GenBank/DDBJ databases">
        <authorList>
            <consortium name="DOE Joint Genome Institute"/>
            <person name="Kuo A."/>
            <person name="Kohler A."/>
            <person name="Nagy L.G."/>
            <person name="Floudas D."/>
            <person name="Copeland A."/>
            <person name="Barry K.W."/>
            <person name="Cichocki N."/>
            <person name="Veneault-Fourrey C."/>
            <person name="LaButti K."/>
            <person name="Lindquist E.A."/>
            <person name="Lipzen A."/>
            <person name="Lundell T."/>
            <person name="Morin E."/>
            <person name="Murat C."/>
            <person name="Sun H."/>
            <person name="Tunlid A."/>
            <person name="Henrissat B."/>
            <person name="Grigoriev I.V."/>
            <person name="Hibbett D.S."/>
            <person name="Martin F."/>
            <person name="Nordberg H.P."/>
            <person name="Cantor M.N."/>
            <person name="Hua S.X."/>
        </authorList>
    </citation>
    <scope>NUCLEOTIDE SEQUENCE [LARGE SCALE GENOMIC DNA]</scope>
    <source>
        <strain evidence="1 2">Foug A</strain>
    </source>
</reference>
<protein>
    <submittedName>
        <fullName evidence="1">Uncharacterized protein</fullName>
    </submittedName>
</protein>
<dbReference type="HOGENOM" id="CLU_104751_1_0_1"/>
<reference evidence="2" key="2">
    <citation type="submission" date="2015-01" db="EMBL/GenBank/DDBJ databases">
        <title>Evolutionary Origins and Diversification of the Mycorrhizal Mutualists.</title>
        <authorList>
            <consortium name="DOE Joint Genome Institute"/>
            <consortium name="Mycorrhizal Genomics Consortium"/>
            <person name="Kohler A."/>
            <person name="Kuo A."/>
            <person name="Nagy L.G."/>
            <person name="Floudas D."/>
            <person name="Copeland A."/>
            <person name="Barry K.W."/>
            <person name="Cichocki N."/>
            <person name="Veneault-Fourrey C."/>
            <person name="LaButti K."/>
            <person name="Lindquist E.A."/>
            <person name="Lipzen A."/>
            <person name="Lundell T."/>
            <person name="Morin E."/>
            <person name="Murat C."/>
            <person name="Riley R."/>
            <person name="Ohm R."/>
            <person name="Sun H."/>
            <person name="Tunlid A."/>
            <person name="Henrissat B."/>
            <person name="Grigoriev I.V."/>
            <person name="Hibbett D.S."/>
            <person name="Martin F."/>
        </authorList>
    </citation>
    <scope>NUCLEOTIDE SEQUENCE [LARGE SCALE GENOMIC DNA]</scope>
    <source>
        <strain evidence="2">Foug A</strain>
    </source>
</reference>
<accession>A0A0C3DKC6</accession>